<accession>A0A1H8T4F3</accession>
<dbReference type="STRING" id="1333845.SAMN04487895_11338"/>
<protein>
    <submittedName>
        <fullName evidence="1">Uncharacterized protein</fullName>
    </submittedName>
</protein>
<dbReference type="Proteomes" id="UP000198809">
    <property type="component" value="Unassembled WGS sequence"/>
</dbReference>
<sequence>MPWKWLPGRFFEGELNFVNVNRSNVFPAPGGMIKQSMQKTEIVQLLVA</sequence>
<evidence type="ECO:0000313" key="2">
    <source>
        <dbReference type="Proteomes" id="UP000198809"/>
    </source>
</evidence>
<organism evidence="1 2">
    <name type="scientific">Paenibacillus sophorae</name>
    <dbReference type="NCBI Taxonomy" id="1333845"/>
    <lineage>
        <taxon>Bacteria</taxon>
        <taxon>Bacillati</taxon>
        <taxon>Bacillota</taxon>
        <taxon>Bacilli</taxon>
        <taxon>Bacillales</taxon>
        <taxon>Paenibacillaceae</taxon>
        <taxon>Paenibacillus</taxon>
    </lineage>
</organism>
<gene>
    <name evidence="1" type="ORF">SAMN04487895_11338</name>
</gene>
<name>A0A1H8T4F3_9BACL</name>
<evidence type="ECO:0000313" key="1">
    <source>
        <dbReference type="EMBL" id="SEO85685.1"/>
    </source>
</evidence>
<reference evidence="1 2" key="1">
    <citation type="submission" date="2016-10" db="EMBL/GenBank/DDBJ databases">
        <authorList>
            <person name="de Groot N.N."/>
        </authorList>
    </citation>
    <scope>NUCLEOTIDE SEQUENCE [LARGE SCALE GENOMIC DNA]</scope>
    <source>
        <strain evidence="1 2">CGMCC 1.10238</strain>
    </source>
</reference>
<proteinExistence type="predicted"/>
<dbReference type="EMBL" id="FODH01000013">
    <property type="protein sequence ID" value="SEO85685.1"/>
    <property type="molecule type" value="Genomic_DNA"/>
</dbReference>
<dbReference type="AlphaFoldDB" id="A0A1H8T4F3"/>